<dbReference type="PROSITE" id="PS00463">
    <property type="entry name" value="ZN2_CY6_FUNGAL_1"/>
    <property type="match status" value="1"/>
</dbReference>
<keyword evidence="10" id="KW-1185">Reference proteome</keyword>
<feature type="region of interest" description="Disordered" evidence="7">
    <location>
        <begin position="108"/>
        <end position="141"/>
    </location>
</feature>
<dbReference type="GO" id="GO:0008270">
    <property type="term" value="F:zinc ion binding"/>
    <property type="evidence" value="ECO:0007669"/>
    <property type="project" value="InterPro"/>
</dbReference>
<dbReference type="InterPro" id="IPR050815">
    <property type="entry name" value="TF_fung"/>
</dbReference>
<comment type="subcellular location">
    <subcellularLocation>
        <location evidence="1">Nucleus</location>
    </subcellularLocation>
</comment>
<dbReference type="CDD" id="cd12148">
    <property type="entry name" value="fungal_TF_MHR"/>
    <property type="match status" value="1"/>
</dbReference>
<feature type="compositionally biased region" description="Polar residues" evidence="7">
    <location>
        <begin position="735"/>
        <end position="758"/>
    </location>
</feature>
<protein>
    <submittedName>
        <fullName evidence="9">C6 transcription factor Prf, putative</fullName>
    </submittedName>
</protein>
<feature type="region of interest" description="Disordered" evidence="7">
    <location>
        <begin position="1"/>
        <end position="44"/>
    </location>
</feature>
<proteinExistence type="predicted"/>
<organism evidence="9 10">
    <name type="scientific">Talaromyces stipitatus (strain ATCC 10500 / CBS 375.48 / QM 6759 / NRRL 1006)</name>
    <name type="common">Penicillium stipitatum</name>
    <dbReference type="NCBI Taxonomy" id="441959"/>
    <lineage>
        <taxon>Eukaryota</taxon>
        <taxon>Fungi</taxon>
        <taxon>Dikarya</taxon>
        <taxon>Ascomycota</taxon>
        <taxon>Pezizomycotina</taxon>
        <taxon>Eurotiomycetes</taxon>
        <taxon>Eurotiomycetidae</taxon>
        <taxon>Eurotiales</taxon>
        <taxon>Trichocomaceae</taxon>
        <taxon>Talaromyces</taxon>
        <taxon>Talaromyces sect. Talaromyces</taxon>
    </lineage>
</organism>
<feature type="compositionally biased region" description="Polar residues" evidence="7">
    <location>
        <begin position="693"/>
        <end position="702"/>
    </location>
</feature>
<feature type="compositionally biased region" description="Polar residues" evidence="7">
    <location>
        <begin position="113"/>
        <end position="123"/>
    </location>
</feature>
<feature type="compositionally biased region" description="Polar residues" evidence="7">
    <location>
        <begin position="659"/>
        <end position="685"/>
    </location>
</feature>
<dbReference type="HOGENOM" id="CLU_011017_0_2_1"/>
<feature type="compositionally biased region" description="Low complexity" evidence="7">
    <location>
        <begin position="13"/>
        <end position="26"/>
    </location>
</feature>
<dbReference type="RefSeq" id="XP_002341659.1">
    <property type="nucleotide sequence ID" value="XM_002341618.1"/>
</dbReference>
<dbReference type="eggNOG" id="ENOG502QVC1">
    <property type="taxonomic scope" value="Eukaryota"/>
</dbReference>
<feature type="domain" description="Zn(2)-C6 fungal-type" evidence="8">
    <location>
        <begin position="50"/>
        <end position="80"/>
    </location>
</feature>
<dbReference type="VEuPathDB" id="FungiDB:TSTA_076400"/>
<dbReference type="PROSITE" id="PS50048">
    <property type="entry name" value="ZN2_CY6_FUNGAL_2"/>
    <property type="match status" value="1"/>
</dbReference>
<dbReference type="PANTHER" id="PTHR47338:SF10">
    <property type="entry name" value="TRANSCRIPTION FACTOR DOMAIN-CONTAINING PROTEIN-RELATED"/>
    <property type="match status" value="1"/>
</dbReference>
<feature type="region of interest" description="Disordered" evidence="7">
    <location>
        <begin position="735"/>
        <end position="764"/>
    </location>
</feature>
<evidence type="ECO:0000313" key="9">
    <source>
        <dbReference type="EMBL" id="EED24272.1"/>
    </source>
</evidence>
<dbReference type="GO" id="GO:0000981">
    <property type="term" value="F:DNA-binding transcription factor activity, RNA polymerase II-specific"/>
    <property type="evidence" value="ECO:0007669"/>
    <property type="project" value="InterPro"/>
</dbReference>
<dbReference type="Pfam" id="PF04082">
    <property type="entry name" value="Fungal_trans"/>
    <property type="match status" value="1"/>
</dbReference>
<sequence length="862" mass="95174">MTEPDEDYFNNLSRQSISQDASQSQSGNTGGNTSPTEDDNNPIPRTKRVACIVCRKRKLRCDGQKPSCATCARVGHNCAYDEVRKKSGPKRGYVKQLEARLAQVEILLKNQEPDNSSNETSRNAPPSTSMPPAAPSTMSGVGDLLNFVNNSASQHSDAIRQSQASQNGAPTTNSNLDAESSWEVLSLGLEEPLPTQDVMDELFDIFFQKIHPSHPMIHRPRFFTSMSLAPHMRPPVCLRYIMWALAASITPKYSFLEEHLYARARKYIHLDEMKGHGEHMVSVSHCQAWVLIGLYEFKQMFFPRAWISVGRGARMAAMMCFNRLDGVGLDVKHCVPPPCDWVEREERRRTFWMSFSQDRYASIGTGWPMVFDERDIMTNLPASEEAYLTGTPEKAPSLKDVLAGDITNLSPLGSVAVMACIFGLNLTHLHRPDPQDREDDVNGEFWKRHRAYDNILLNISLSLPQALRLPQGIADPNIVFSNMAIHTSTICLHQAAIFKAEKHKTMNQIAAESKRRCIIAADQIASIMKMVSHTDLSLLNPFSAFCLYVAARVFVQYLKSRPEGQAVKSSLQFLLTALGALKQFSALTESFLIQLDVDLSGTTFGSSMRSMRSKEVQSESDTCAPIVNIRSSEADTLAEGNTNKNANANHSGSPAGMPASSQSFGSLPNRQRSNNTSRNEQQSSFMYHKGGFETSTDTANNHTPHRDDNDMLTNFNMDISPVVSGISDHIISENASPQTTNSSSNNAFTPPNMEQTSIGGPINNLPPKVPLDPSPVDFSAGLDGFSNNGNVSFSPFFDSNTLNTGMDDLAMENHTNGNWESLIQGSGLASNAVGEMMGNTNDFSDRQFDLLLQNMGWNGWPS</sequence>
<dbReference type="GO" id="GO:0006351">
    <property type="term" value="P:DNA-templated transcription"/>
    <property type="evidence" value="ECO:0007669"/>
    <property type="project" value="InterPro"/>
</dbReference>
<dbReference type="GeneID" id="8101069"/>
<dbReference type="SMART" id="SM00906">
    <property type="entry name" value="Fungal_trans"/>
    <property type="match status" value="1"/>
</dbReference>
<gene>
    <name evidence="9" type="ORF">TSTA_076400</name>
</gene>
<evidence type="ECO:0000256" key="4">
    <source>
        <dbReference type="ARBA" id="ARBA00023125"/>
    </source>
</evidence>
<dbReference type="InterPro" id="IPR001138">
    <property type="entry name" value="Zn2Cys6_DnaBD"/>
</dbReference>
<dbReference type="InterPro" id="IPR007219">
    <property type="entry name" value="XnlR_reg_dom"/>
</dbReference>
<reference evidence="10" key="1">
    <citation type="journal article" date="2015" name="Genome Announc.">
        <title>Genome sequence of the AIDS-associated pathogen Penicillium marneffei (ATCC18224) and its near taxonomic relative Talaromyces stipitatus (ATCC10500).</title>
        <authorList>
            <person name="Nierman W.C."/>
            <person name="Fedorova-Abrams N.D."/>
            <person name="Andrianopoulos A."/>
        </authorList>
    </citation>
    <scope>NUCLEOTIDE SEQUENCE [LARGE SCALE GENOMIC DNA]</scope>
    <source>
        <strain evidence="10">ATCC 10500 / CBS 375.48 / QM 6759 / NRRL 1006</strain>
    </source>
</reference>
<dbReference type="GO" id="GO:0003677">
    <property type="term" value="F:DNA binding"/>
    <property type="evidence" value="ECO:0007669"/>
    <property type="project" value="UniProtKB-KW"/>
</dbReference>
<dbReference type="OrthoDB" id="5600212at2759"/>
<keyword evidence="3" id="KW-0805">Transcription regulation</keyword>
<dbReference type="Gene3D" id="4.10.240.10">
    <property type="entry name" value="Zn(2)-C6 fungal-type DNA-binding domain"/>
    <property type="match status" value="1"/>
</dbReference>
<evidence type="ECO:0000256" key="5">
    <source>
        <dbReference type="ARBA" id="ARBA00023163"/>
    </source>
</evidence>
<keyword evidence="6" id="KW-0539">Nucleus</keyword>
<dbReference type="STRING" id="441959.B8LWG1"/>
<dbReference type="AlphaFoldDB" id="B8LWG1"/>
<evidence type="ECO:0000256" key="2">
    <source>
        <dbReference type="ARBA" id="ARBA00022723"/>
    </source>
</evidence>
<feature type="compositionally biased region" description="Polar residues" evidence="7">
    <location>
        <begin position="639"/>
        <end position="652"/>
    </location>
</feature>
<dbReference type="InParanoid" id="B8LWG1"/>
<dbReference type="PANTHER" id="PTHR47338">
    <property type="entry name" value="ZN(II)2CYS6 TRANSCRIPTION FACTOR (EUROFUNG)-RELATED"/>
    <property type="match status" value="1"/>
</dbReference>
<keyword evidence="2" id="KW-0479">Metal-binding</keyword>
<evidence type="ECO:0000256" key="3">
    <source>
        <dbReference type="ARBA" id="ARBA00023015"/>
    </source>
</evidence>
<feature type="region of interest" description="Disordered" evidence="7">
    <location>
        <begin position="634"/>
        <end position="711"/>
    </location>
</feature>
<feature type="region of interest" description="Disordered" evidence="7">
    <location>
        <begin position="155"/>
        <end position="176"/>
    </location>
</feature>
<dbReference type="SUPFAM" id="SSF57701">
    <property type="entry name" value="Zn2/Cys6 DNA-binding domain"/>
    <property type="match status" value="1"/>
</dbReference>
<dbReference type="Proteomes" id="UP000001745">
    <property type="component" value="Unassembled WGS sequence"/>
</dbReference>
<dbReference type="OMA" id="ISVAHCQ"/>
<dbReference type="InterPro" id="IPR036864">
    <property type="entry name" value="Zn2-C6_fun-type_DNA-bd_sf"/>
</dbReference>
<evidence type="ECO:0000256" key="1">
    <source>
        <dbReference type="ARBA" id="ARBA00004123"/>
    </source>
</evidence>
<evidence type="ECO:0000256" key="6">
    <source>
        <dbReference type="ARBA" id="ARBA00023242"/>
    </source>
</evidence>
<dbReference type="Pfam" id="PF00172">
    <property type="entry name" value="Zn_clus"/>
    <property type="match status" value="1"/>
</dbReference>
<dbReference type="SMART" id="SM00066">
    <property type="entry name" value="GAL4"/>
    <property type="match status" value="1"/>
</dbReference>
<evidence type="ECO:0000256" key="7">
    <source>
        <dbReference type="SAM" id="MobiDB-lite"/>
    </source>
</evidence>
<evidence type="ECO:0000313" key="10">
    <source>
        <dbReference type="Proteomes" id="UP000001745"/>
    </source>
</evidence>
<evidence type="ECO:0000259" key="8">
    <source>
        <dbReference type="PROSITE" id="PS50048"/>
    </source>
</evidence>
<dbReference type="CDD" id="cd00067">
    <property type="entry name" value="GAL4"/>
    <property type="match status" value="1"/>
</dbReference>
<accession>B8LWG1</accession>
<dbReference type="PhylomeDB" id="B8LWG1"/>
<keyword evidence="5" id="KW-0804">Transcription</keyword>
<dbReference type="GO" id="GO:0005634">
    <property type="term" value="C:nucleus"/>
    <property type="evidence" value="ECO:0007669"/>
    <property type="project" value="UniProtKB-SubCell"/>
</dbReference>
<dbReference type="EMBL" id="EQ962652">
    <property type="protein sequence ID" value="EED24272.1"/>
    <property type="molecule type" value="Genomic_DNA"/>
</dbReference>
<name>B8LWG1_TALSN</name>
<keyword evidence="4" id="KW-0238">DNA-binding</keyword>